<evidence type="ECO:0000313" key="2">
    <source>
        <dbReference type="Proteomes" id="UP000238479"/>
    </source>
</evidence>
<gene>
    <name evidence="1" type="ORF">RchiOBHm_Chr4g0402781</name>
</gene>
<dbReference type="Proteomes" id="UP000238479">
    <property type="component" value="Chromosome 4"/>
</dbReference>
<protein>
    <submittedName>
        <fullName evidence="1">Uncharacterized protein</fullName>
    </submittedName>
</protein>
<dbReference type="Gramene" id="PRQ37455">
    <property type="protein sequence ID" value="PRQ37455"/>
    <property type="gene ID" value="RchiOBHm_Chr4g0402781"/>
</dbReference>
<dbReference type="EMBL" id="PDCK01000042">
    <property type="protein sequence ID" value="PRQ37455.1"/>
    <property type="molecule type" value="Genomic_DNA"/>
</dbReference>
<proteinExistence type="predicted"/>
<comment type="caution">
    <text evidence="1">The sequence shown here is derived from an EMBL/GenBank/DDBJ whole genome shotgun (WGS) entry which is preliminary data.</text>
</comment>
<accession>A0A2P6QTD8</accession>
<reference evidence="1 2" key="1">
    <citation type="journal article" date="2018" name="Nat. Genet.">
        <title>The Rosa genome provides new insights in the design of modern roses.</title>
        <authorList>
            <person name="Bendahmane M."/>
        </authorList>
    </citation>
    <scope>NUCLEOTIDE SEQUENCE [LARGE SCALE GENOMIC DNA]</scope>
    <source>
        <strain evidence="2">cv. Old Blush</strain>
    </source>
</reference>
<name>A0A2P6QTD8_ROSCH</name>
<evidence type="ECO:0000313" key="1">
    <source>
        <dbReference type="EMBL" id="PRQ37455.1"/>
    </source>
</evidence>
<dbReference type="AlphaFoldDB" id="A0A2P6QTD8"/>
<sequence length="73" mass="8565">MKSKPRTSFFFLADYEIVFPFCRHNFEAEHCRRCSNHCFTEVSFNSIKCCSLATDSNFSFCDTTLMMTLLQVE</sequence>
<organism evidence="1 2">
    <name type="scientific">Rosa chinensis</name>
    <name type="common">China rose</name>
    <dbReference type="NCBI Taxonomy" id="74649"/>
    <lineage>
        <taxon>Eukaryota</taxon>
        <taxon>Viridiplantae</taxon>
        <taxon>Streptophyta</taxon>
        <taxon>Embryophyta</taxon>
        <taxon>Tracheophyta</taxon>
        <taxon>Spermatophyta</taxon>
        <taxon>Magnoliopsida</taxon>
        <taxon>eudicotyledons</taxon>
        <taxon>Gunneridae</taxon>
        <taxon>Pentapetalae</taxon>
        <taxon>rosids</taxon>
        <taxon>fabids</taxon>
        <taxon>Rosales</taxon>
        <taxon>Rosaceae</taxon>
        <taxon>Rosoideae</taxon>
        <taxon>Rosoideae incertae sedis</taxon>
        <taxon>Rosa</taxon>
    </lineage>
</organism>
<keyword evidence="2" id="KW-1185">Reference proteome</keyword>